<gene>
    <name evidence="1" type="ORF">ABP12_00031</name>
</gene>
<accession>A0A1V0DZB3</accession>
<dbReference type="OrthoDB" id="31875at10239"/>
<reference evidence="1 2" key="1">
    <citation type="submission" date="2017-02" db="EMBL/GenBank/DDBJ databases">
        <title>The complete genome of Acinetobacter Baumannii phage WCHABP12.</title>
        <authorList>
            <person name="Zhou W."/>
            <person name="Feng Y."/>
            <person name="Zong Z."/>
        </authorList>
    </citation>
    <scope>NUCLEOTIDE SEQUENCE [LARGE SCALE GENOMIC DNA]</scope>
</reference>
<keyword evidence="2" id="KW-1185">Reference proteome</keyword>
<evidence type="ECO:0000313" key="2">
    <source>
        <dbReference type="Proteomes" id="UP000221758"/>
    </source>
</evidence>
<organism evidence="1 2">
    <name type="scientific">Acinetobacter phage WCHABP12</name>
    <dbReference type="NCBI Taxonomy" id="1965454"/>
    <lineage>
        <taxon>Viruses</taxon>
        <taxon>Duplodnaviria</taxon>
        <taxon>Heunggongvirae</taxon>
        <taxon>Uroviricota</taxon>
        <taxon>Caudoviricetes</taxon>
        <taxon>Obolenskvirus</taxon>
        <taxon>Obolenskvirus WCHABP12</taxon>
    </lineage>
</organism>
<protein>
    <recommendedName>
        <fullName evidence="3">Phage protein</fullName>
    </recommendedName>
</protein>
<dbReference type="EMBL" id="KY670595">
    <property type="protein sequence ID" value="ARB06772.1"/>
    <property type="molecule type" value="Genomic_DNA"/>
</dbReference>
<name>A0A1V0DZB3_9CAUD</name>
<evidence type="ECO:0000313" key="1">
    <source>
        <dbReference type="EMBL" id="ARB06772.1"/>
    </source>
</evidence>
<evidence type="ECO:0008006" key="3">
    <source>
        <dbReference type="Google" id="ProtNLM"/>
    </source>
</evidence>
<dbReference type="Proteomes" id="UP000221758">
    <property type="component" value="Segment"/>
</dbReference>
<proteinExistence type="predicted"/>
<sequence>MEIKIMNDWDELKARYGSKRQYLNRKIALTGYQWEDFKNYLIDLGADIFSEAKQSEMFRFKLNGQIGIVYEKQSGNLLAHNLGAEYNRLIGQDSMELYLKDCYYKGGK</sequence>